<dbReference type="PANTHER" id="PTHR43477">
    <property type="entry name" value="DIHYDROANTICAPSIN 7-DEHYDROGENASE"/>
    <property type="match status" value="1"/>
</dbReference>
<dbReference type="Proteomes" id="UP001197214">
    <property type="component" value="Unassembled WGS sequence"/>
</dbReference>
<dbReference type="PANTHER" id="PTHR43477:SF1">
    <property type="entry name" value="DIHYDROANTICAPSIN 7-DEHYDROGENASE"/>
    <property type="match status" value="1"/>
</dbReference>
<feature type="domain" description="Ketoreductase" evidence="3">
    <location>
        <begin position="7"/>
        <end position="181"/>
    </location>
</feature>
<dbReference type="InterPro" id="IPR057326">
    <property type="entry name" value="KR_dom"/>
</dbReference>
<dbReference type="InterPro" id="IPR002347">
    <property type="entry name" value="SDR_fam"/>
</dbReference>
<keyword evidence="2" id="KW-0560">Oxidoreductase</keyword>
<accession>A0ABS6XMZ9</accession>
<dbReference type="RefSeq" id="WP_219238273.1">
    <property type="nucleotide sequence ID" value="NZ_JAHWZX010000008.1"/>
</dbReference>
<dbReference type="EMBL" id="JAHWZX010000008">
    <property type="protein sequence ID" value="MBW4331153.1"/>
    <property type="molecule type" value="Genomic_DNA"/>
</dbReference>
<comment type="similarity">
    <text evidence="1">Belongs to the short-chain dehydrogenases/reductases (SDR) family.</text>
</comment>
<evidence type="ECO:0000313" key="5">
    <source>
        <dbReference type="Proteomes" id="UP001197214"/>
    </source>
</evidence>
<dbReference type="CDD" id="cd05233">
    <property type="entry name" value="SDR_c"/>
    <property type="match status" value="1"/>
</dbReference>
<comment type="caution">
    <text evidence="4">The sequence shown here is derived from an EMBL/GenBank/DDBJ whole genome shotgun (WGS) entry which is preliminary data.</text>
</comment>
<evidence type="ECO:0000256" key="1">
    <source>
        <dbReference type="ARBA" id="ARBA00006484"/>
    </source>
</evidence>
<dbReference type="Pfam" id="PF13561">
    <property type="entry name" value="adh_short_C2"/>
    <property type="match status" value="1"/>
</dbReference>
<organism evidence="4 5">
    <name type="scientific">Stakelama flava</name>
    <dbReference type="NCBI Taxonomy" id="2860338"/>
    <lineage>
        <taxon>Bacteria</taxon>
        <taxon>Pseudomonadati</taxon>
        <taxon>Pseudomonadota</taxon>
        <taxon>Alphaproteobacteria</taxon>
        <taxon>Sphingomonadales</taxon>
        <taxon>Sphingomonadaceae</taxon>
        <taxon>Stakelama</taxon>
    </lineage>
</organism>
<evidence type="ECO:0000256" key="2">
    <source>
        <dbReference type="ARBA" id="ARBA00023002"/>
    </source>
</evidence>
<dbReference type="SMART" id="SM00822">
    <property type="entry name" value="PKS_KR"/>
    <property type="match status" value="1"/>
</dbReference>
<dbReference type="InterPro" id="IPR051122">
    <property type="entry name" value="SDR_DHRS6-like"/>
</dbReference>
<keyword evidence="5" id="KW-1185">Reference proteome</keyword>
<sequence length="249" mass="26168">MARFDGRKILVTGGTSGIGLATAKRLSEEGAKLLLTGHSQKHIEEAQAALPKAKVIENDASAHYSAEALAECVREFAPEGLDGAFLNAGFGRFKPLGEIDATEIDDHFDLNLRAPLLQAKHLGPCMKDGGAILLVSSGTVGGGRADTLVYSASKAAVRQAARSLATEFAPRGIRVNVVTPGLTESRFHERGGMSEEAEKSYKEKVAQAVPLGRLGTPEDIAGVATFLLSEDAAYVTGSEYRVDGGLTMA</sequence>
<proteinExistence type="inferred from homology"/>
<reference evidence="4 5" key="1">
    <citation type="submission" date="2021-07" db="EMBL/GenBank/DDBJ databases">
        <title>Stakelama flava sp. nov., a novel endophytic bacterium isolated from branch of Kandelia candel.</title>
        <authorList>
            <person name="Tuo L."/>
        </authorList>
    </citation>
    <scope>NUCLEOTIDE SEQUENCE [LARGE SCALE GENOMIC DNA]</scope>
    <source>
        <strain evidence="4 5">CBK3Z-3</strain>
    </source>
</reference>
<protein>
    <submittedName>
        <fullName evidence="4">SDR family oxidoreductase</fullName>
    </submittedName>
</protein>
<name>A0ABS6XMZ9_9SPHN</name>
<evidence type="ECO:0000313" key="4">
    <source>
        <dbReference type="EMBL" id="MBW4331153.1"/>
    </source>
</evidence>
<gene>
    <name evidence="4" type="ORF">KY084_09750</name>
</gene>
<evidence type="ECO:0000259" key="3">
    <source>
        <dbReference type="SMART" id="SM00822"/>
    </source>
</evidence>